<feature type="disulfide bond" evidence="2">
    <location>
        <begin position="313"/>
        <end position="330"/>
    </location>
</feature>
<dbReference type="Proteomes" id="UP000275408">
    <property type="component" value="Unassembled WGS sequence"/>
</dbReference>
<dbReference type="InterPro" id="IPR044913">
    <property type="entry name" value="P_trefoil_dom_sf"/>
</dbReference>
<feature type="disulfide bond" evidence="2">
    <location>
        <begin position="102"/>
        <end position="117"/>
    </location>
</feature>
<dbReference type="OrthoDB" id="5946378at2759"/>
<comment type="caution">
    <text evidence="6">The sequence shown here is derived from an EMBL/GenBank/DDBJ whole genome shotgun (WGS) entry which is preliminary data.</text>
</comment>
<feature type="domain" description="P-type" evidence="5">
    <location>
        <begin position="186"/>
        <end position="229"/>
    </location>
</feature>
<evidence type="ECO:0000313" key="7">
    <source>
        <dbReference type="Proteomes" id="UP000275408"/>
    </source>
</evidence>
<dbReference type="SMART" id="SM00018">
    <property type="entry name" value="PD"/>
    <property type="match status" value="6"/>
</dbReference>
<accession>A0A3M6U7M1</accession>
<feature type="compositionally biased region" description="Basic and acidic residues" evidence="3">
    <location>
        <begin position="27"/>
        <end position="39"/>
    </location>
</feature>
<keyword evidence="7" id="KW-1185">Reference proteome</keyword>
<dbReference type="Gene3D" id="4.10.110.10">
    <property type="entry name" value="Spasmolytic Protein, domain 1"/>
    <property type="match status" value="6"/>
</dbReference>
<feature type="disulfide bond" evidence="2">
    <location>
        <begin position="198"/>
        <end position="213"/>
    </location>
</feature>
<keyword evidence="4" id="KW-0732">Signal</keyword>
<dbReference type="GO" id="GO:0005615">
    <property type="term" value="C:extracellular space"/>
    <property type="evidence" value="ECO:0007669"/>
    <property type="project" value="TreeGrafter"/>
</dbReference>
<keyword evidence="1 2" id="KW-1015">Disulfide bond</keyword>
<organism evidence="6 7">
    <name type="scientific">Pocillopora damicornis</name>
    <name type="common">Cauliflower coral</name>
    <name type="synonym">Millepora damicornis</name>
    <dbReference type="NCBI Taxonomy" id="46731"/>
    <lineage>
        <taxon>Eukaryota</taxon>
        <taxon>Metazoa</taxon>
        <taxon>Cnidaria</taxon>
        <taxon>Anthozoa</taxon>
        <taxon>Hexacorallia</taxon>
        <taxon>Scleractinia</taxon>
        <taxon>Astrocoeniina</taxon>
        <taxon>Pocilloporidae</taxon>
        <taxon>Pocillopora</taxon>
    </lineage>
</organism>
<dbReference type="InterPro" id="IPR017994">
    <property type="entry name" value="P_trefoil_chordata"/>
</dbReference>
<evidence type="ECO:0000256" key="3">
    <source>
        <dbReference type="SAM" id="MobiDB-lite"/>
    </source>
</evidence>
<sequence length="403" mass="45236">MKTKIVFLFTLLALAPIIHGRHTSSNHRYEKLDESKPVELVEPEELEELKDPEELEDQEELEDLEEVEEFEGPPPEETEESSAEELSEGGVCSVEAEDRNDCGWIGIDNTTCENRGCCYDETVSDAAWCFYPTDNKCYGIDPVEREDCGYSGIQREECENERGCCFDHTVPNVPWCFKGTEPPAEGVCSVEAEDRNDCGWIGIDEATCEYRGCCYDETVPDVAWCFYPTDNKCYGIDPVEREDCGHSGIQREECENDRGCCFDHTVPNVPWCFKGTEPPAKPANDHSTLGDICDVESEDRNDCGWYGIDEATCEARGCCYDDTKPKAKWCFYPTDNKCYGIKPQEREDCGYIGIQREECENDRGCCFDHTVQGVPWCFKATGPVSVAPPEVETQEGSAGASEA</sequence>
<comment type="caution">
    <text evidence="2">Lacks conserved residue(s) required for the propagation of feature annotation.</text>
</comment>
<feature type="disulfide bond" evidence="2">
    <location>
        <begin position="293"/>
        <end position="319"/>
    </location>
</feature>
<dbReference type="EMBL" id="RCHS01002083">
    <property type="protein sequence ID" value="RMX49673.1"/>
    <property type="molecule type" value="Genomic_DNA"/>
</dbReference>
<name>A0A3M6U7M1_POCDA</name>
<evidence type="ECO:0000259" key="5">
    <source>
        <dbReference type="PROSITE" id="PS51448"/>
    </source>
</evidence>
<evidence type="ECO:0000313" key="6">
    <source>
        <dbReference type="EMBL" id="RMX49673.1"/>
    </source>
</evidence>
<proteinExistence type="predicted"/>
<feature type="disulfide bond" evidence="2">
    <location>
        <begin position="188"/>
        <end position="214"/>
    </location>
</feature>
<feature type="domain" description="P-type" evidence="5">
    <location>
        <begin position="231"/>
        <end position="276"/>
    </location>
</feature>
<feature type="domain" description="P-type" evidence="5">
    <location>
        <begin position="135"/>
        <end position="180"/>
    </location>
</feature>
<feature type="signal peptide" evidence="4">
    <location>
        <begin position="1"/>
        <end position="20"/>
    </location>
</feature>
<dbReference type="PANTHER" id="PTHR13826">
    <property type="entry name" value="INTESTINAL TREFOIL FACTOR-RELATED"/>
    <property type="match status" value="1"/>
</dbReference>
<evidence type="ECO:0000256" key="4">
    <source>
        <dbReference type="SAM" id="SignalP"/>
    </source>
</evidence>
<feature type="domain" description="P-type" evidence="5">
    <location>
        <begin position="90"/>
        <end position="133"/>
    </location>
</feature>
<feature type="domain" description="P-type" evidence="5">
    <location>
        <begin position="291"/>
        <end position="334"/>
    </location>
</feature>
<dbReference type="CDD" id="cd00111">
    <property type="entry name" value="Trefoil"/>
    <property type="match status" value="6"/>
</dbReference>
<feature type="disulfide bond" evidence="2">
    <location>
        <begin position="303"/>
        <end position="318"/>
    </location>
</feature>
<dbReference type="InterPro" id="IPR000519">
    <property type="entry name" value="P_trefoil_dom"/>
</dbReference>
<evidence type="ECO:0000256" key="1">
    <source>
        <dbReference type="ARBA" id="ARBA00023157"/>
    </source>
</evidence>
<feature type="domain" description="P-type" evidence="5">
    <location>
        <begin position="336"/>
        <end position="381"/>
    </location>
</feature>
<feature type="disulfide bond" evidence="2">
    <location>
        <begin position="112"/>
        <end position="129"/>
    </location>
</feature>
<dbReference type="PROSITE" id="PS51448">
    <property type="entry name" value="P_TREFOIL_2"/>
    <property type="match status" value="6"/>
</dbReference>
<dbReference type="FunFam" id="4.10.110.10:FF:000006">
    <property type="entry name" value="Trefoil factor 1"/>
    <property type="match status" value="1"/>
</dbReference>
<gene>
    <name evidence="6" type="ORF">pdam_00002998</name>
</gene>
<feature type="compositionally biased region" description="Acidic residues" evidence="3">
    <location>
        <begin position="41"/>
        <end position="87"/>
    </location>
</feature>
<dbReference type="Pfam" id="PF00088">
    <property type="entry name" value="Trefoil"/>
    <property type="match status" value="6"/>
</dbReference>
<reference evidence="6 7" key="1">
    <citation type="journal article" date="2018" name="Sci. Rep.">
        <title>Comparative analysis of the Pocillopora damicornis genome highlights role of immune system in coral evolution.</title>
        <authorList>
            <person name="Cunning R."/>
            <person name="Bay R.A."/>
            <person name="Gillette P."/>
            <person name="Baker A.C."/>
            <person name="Traylor-Knowles N."/>
        </authorList>
    </citation>
    <scope>NUCLEOTIDE SEQUENCE [LARGE SCALE GENOMIC DNA]</scope>
    <source>
        <strain evidence="6">RSMAS</strain>
        <tissue evidence="6">Whole animal</tissue>
    </source>
</reference>
<evidence type="ECO:0000256" key="2">
    <source>
        <dbReference type="PROSITE-ProRule" id="PRU00779"/>
    </source>
</evidence>
<protein>
    <recommendedName>
        <fullName evidence="5">P-type domain-containing protein</fullName>
    </recommendedName>
</protein>
<feature type="disulfide bond" evidence="2">
    <location>
        <begin position="208"/>
        <end position="225"/>
    </location>
</feature>
<feature type="disulfide bond" evidence="2">
    <location>
        <begin position="92"/>
        <end position="118"/>
    </location>
</feature>
<dbReference type="PRINTS" id="PR00680">
    <property type="entry name" value="PTREFOIL"/>
</dbReference>
<dbReference type="PANTHER" id="PTHR13826:SF14">
    <property type="entry name" value="TREFOIL FACTOR 2"/>
    <property type="match status" value="1"/>
</dbReference>
<feature type="region of interest" description="Disordered" evidence="3">
    <location>
        <begin position="26"/>
        <end position="90"/>
    </location>
</feature>
<dbReference type="AlphaFoldDB" id="A0A3M6U7M1"/>
<dbReference type="SUPFAM" id="SSF57492">
    <property type="entry name" value="Trefoil"/>
    <property type="match status" value="6"/>
</dbReference>
<feature type="chain" id="PRO_5018086049" description="P-type domain-containing protein" evidence="4">
    <location>
        <begin position="21"/>
        <end position="403"/>
    </location>
</feature>
<dbReference type="OMA" id="LEGQCPV"/>